<reference evidence="1" key="2">
    <citation type="submission" date="2020-09" db="EMBL/GenBank/DDBJ databases">
        <authorList>
            <person name="Sun Q."/>
            <person name="Zhou Y."/>
        </authorList>
    </citation>
    <scope>NUCLEOTIDE SEQUENCE</scope>
    <source>
        <strain evidence="1">CGMCC 4.7312</strain>
    </source>
</reference>
<protein>
    <submittedName>
        <fullName evidence="1">Uncharacterized protein</fullName>
    </submittedName>
</protein>
<reference evidence="1" key="1">
    <citation type="journal article" date="2014" name="Int. J. Syst. Evol. Microbiol.">
        <title>Complete genome sequence of Corynebacterium casei LMG S-19264T (=DSM 44701T), isolated from a smear-ripened cheese.</title>
        <authorList>
            <consortium name="US DOE Joint Genome Institute (JGI-PGF)"/>
            <person name="Walter F."/>
            <person name="Albersmeier A."/>
            <person name="Kalinowski J."/>
            <person name="Ruckert C."/>
        </authorList>
    </citation>
    <scope>NUCLEOTIDE SEQUENCE</scope>
    <source>
        <strain evidence="1">CGMCC 4.7312</strain>
    </source>
</reference>
<name>A0A917TS64_9ACTN</name>
<comment type="caution">
    <text evidence="1">The sequence shown here is derived from an EMBL/GenBank/DDBJ whole genome shotgun (WGS) entry which is preliminary data.</text>
</comment>
<evidence type="ECO:0000313" key="2">
    <source>
        <dbReference type="Proteomes" id="UP000608890"/>
    </source>
</evidence>
<dbReference type="RefSeq" id="WP_189042760.1">
    <property type="nucleotide sequence ID" value="NZ_BMNB01000007.1"/>
</dbReference>
<gene>
    <name evidence="1" type="ORF">GCM10011608_19600</name>
</gene>
<proteinExistence type="predicted"/>
<keyword evidence="2" id="KW-1185">Reference proteome</keyword>
<dbReference type="AlphaFoldDB" id="A0A917TS64"/>
<organism evidence="1 2">
    <name type="scientific">Micromonospora sonchi</name>
    <dbReference type="NCBI Taxonomy" id="1763543"/>
    <lineage>
        <taxon>Bacteria</taxon>
        <taxon>Bacillati</taxon>
        <taxon>Actinomycetota</taxon>
        <taxon>Actinomycetes</taxon>
        <taxon>Micromonosporales</taxon>
        <taxon>Micromonosporaceae</taxon>
        <taxon>Micromonospora</taxon>
    </lineage>
</organism>
<sequence length="128" mass="13982">MALIAEGADALDVQGCEIFEVARICDGDGLLEAVQLVFSDGRSLTLTVWTDWSLAIELRSDVVVPEYLWPPEERVRIVIAELSDLSLEVGQAVPRFNDAAEIVEVRFVLSGRKLLVGSTGGNLIIKIE</sequence>
<dbReference type="EMBL" id="BMNB01000007">
    <property type="protein sequence ID" value="GGM35067.1"/>
    <property type="molecule type" value="Genomic_DNA"/>
</dbReference>
<accession>A0A917TS64</accession>
<dbReference type="Proteomes" id="UP000608890">
    <property type="component" value="Unassembled WGS sequence"/>
</dbReference>
<evidence type="ECO:0000313" key="1">
    <source>
        <dbReference type="EMBL" id="GGM35067.1"/>
    </source>
</evidence>